<reference evidence="4 5" key="1">
    <citation type="submission" date="2022-12" db="EMBL/GenBank/DDBJ databases">
        <title>Chromosome-level genome of Tegillarca granosa.</title>
        <authorList>
            <person name="Kim J."/>
        </authorList>
    </citation>
    <scope>NUCLEOTIDE SEQUENCE [LARGE SCALE GENOMIC DNA]</scope>
    <source>
        <strain evidence="4">Teg-2019</strain>
        <tissue evidence="4">Adductor muscle</tissue>
    </source>
</reference>
<comment type="subcellular location">
    <subcellularLocation>
        <location evidence="1">Nucleus</location>
    </subcellularLocation>
</comment>
<dbReference type="PANTHER" id="PTHR31624">
    <property type="entry name" value="UPF0472 PROTEIN C16ORF72"/>
    <property type="match status" value="1"/>
</dbReference>
<gene>
    <name evidence="4" type="ORF">KUTeg_003240</name>
</gene>
<evidence type="ECO:0000256" key="1">
    <source>
        <dbReference type="ARBA" id="ARBA00004123"/>
    </source>
</evidence>
<feature type="region of interest" description="Disordered" evidence="3">
    <location>
        <begin position="137"/>
        <end position="163"/>
    </location>
</feature>
<dbReference type="InterPro" id="IPR029196">
    <property type="entry name" value="HAPSTR1-like"/>
</dbReference>
<sequence length="277" mass="31755">MDHEDSNNCSEQSPENWFNSFEEECLLELDQEPNMEETLQAQREYLYQKLWLQFQNSATAIAQLYKDKHQGLSLWIPFQNAASAVTSLYKDNVECMRMFSENGVQCGRHHRTKDIVAWARKKRRHIRREDLLAFLCNKNPPQRTHRHHHSGPNRHSQGSRLNLERSHSPRILSAGAEGSLEPSSAEPDLQAFREAIALQGLNGAMSNVSVGYNRSHATPTPQQIGSIQRGGGGSNMEELNRFIIDEFSRNYDNSTRKRTSSPDVLMDSPSRKRGRFF</sequence>
<accession>A0ABQ9FLK4</accession>
<protein>
    <submittedName>
        <fullName evidence="4">Uncharacterized protein</fullName>
    </submittedName>
</protein>
<name>A0ABQ9FLK4_TEGGR</name>
<keyword evidence="5" id="KW-1185">Reference proteome</keyword>
<feature type="region of interest" description="Disordered" evidence="3">
    <location>
        <begin position="252"/>
        <end position="277"/>
    </location>
</feature>
<keyword evidence="2" id="KW-0539">Nucleus</keyword>
<organism evidence="4 5">
    <name type="scientific">Tegillarca granosa</name>
    <name type="common">Malaysian cockle</name>
    <name type="synonym">Anadara granosa</name>
    <dbReference type="NCBI Taxonomy" id="220873"/>
    <lineage>
        <taxon>Eukaryota</taxon>
        <taxon>Metazoa</taxon>
        <taxon>Spiralia</taxon>
        <taxon>Lophotrochozoa</taxon>
        <taxon>Mollusca</taxon>
        <taxon>Bivalvia</taxon>
        <taxon>Autobranchia</taxon>
        <taxon>Pteriomorphia</taxon>
        <taxon>Arcoida</taxon>
        <taxon>Arcoidea</taxon>
        <taxon>Arcidae</taxon>
        <taxon>Tegillarca</taxon>
    </lineage>
</organism>
<dbReference type="Pfam" id="PF15251">
    <property type="entry name" value="TAPR1-like"/>
    <property type="match status" value="1"/>
</dbReference>
<dbReference type="EMBL" id="JARBDR010000214">
    <property type="protein sequence ID" value="KAJ8318149.1"/>
    <property type="molecule type" value="Genomic_DNA"/>
</dbReference>
<feature type="compositionally biased region" description="Basic residues" evidence="3">
    <location>
        <begin position="143"/>
        <end position="152"/>
    </location>
</feature>
<proteinExistence type="predicted"/>
<evidence type="ECO:0000256" key="3">
    <source>
        <dbReference type="SAM" id="MobiDB-lite"/>
    </source>
</evidence>
<dbReference type="Proteomes" id="UP001217089">
    <property type="component" value="Unassembled WGS sequence"/>
</dbReference>
<evidence type="ECO:0000256" key="2">
    <source>
        <dbReference type="ARBA" id="ARBA00023242"/>
    </source>
</evidence>
<dbReference type="PANTHER" id="PTHR31624:SF4">
    <property type="entry name" value="CHROMOSOME 16 OPEN READING FRAME 72"/>
    <property type="match status" value="1"/>
</dbReference>
<comment type="caution">
    <text evidence="4">The sequence shown here is derived from an EMBL/GenBank/DDBJ whole genome shotgun (WGS) entry which is preliminary data.</text>
</comment>
<dbReference type="InterPro" id="IPR040308">
    <property type="entry name" value="HAPR1"/>
</dbReference>
<evidence type="ECO:0000313" key="4">
    <source>
        <dbReference type="EMBL" id="KAJ8318149.1"/>
    </source>
</evidence>
<evidence type="ECO:0000313" key="5">
    <source>
        <dbReference type="Proteomes" id="UP001217089"/>
    </source>
</evidence>